<feature type="transmembrane region" description="Helical" evidence="1">
    <location>
        <begin position="12"/>
        <end position="34"/>
    </location>
</feature>
<gene>
    <name evidence="2" type="ORF">LCGC14_2774300</name>
</gene>
<dbReference type="EMBL" id="LAZR01051357">
    <property type="protein sequence ID" value="KKK85336.1"/>
    <property type="molecule type" value="Genomic_DNA"/>
</dbReference>
<keyword evidence="1" id="KW-0472">Membrane</keyword>
<dbReference type="AlphaFoldDB" id="A0A0F9BLQ9"/>
<protein>
    <recommendedName>
        <fullName evidence="3">Type II secretion system protein GspF domain-containing protein</fullName>
    </recommendedName>
</protein>
<dbReference type="PROSITE" id="PS00874">
    <property type="entry name" value="T2SP_F"/>
    <property type="match status" value="1"/>
</dbReference>
<evidence type="ECO:0000256" key="1">
    <source>
        <dbReference type="SAM" id="Phobius"/>
    </source>
</evidence>
<dbReference type="InterPro" id="IPR042094">
    <property type="entry name" value="T2SS_GspF_sf"/>
</dbReference>
<dbReference type="GO" id="GO:0005886">
    <property type="term" value="C:plasma membrane"/>
    <property type="evidence" value="ECO:0007669"/>
    <property type="project" value="TreeGrafter"/>
</dbReference>
<organism evidence="2">
    <name type="scientific">marine sediment metagenome</name>
    <dbReference type="NCBI Taxonomy" id="412755"/>
    <lineage>
        <taxon>unclassified sequences</taxon>
        <taxon>metagenomes</taxon>
        <taxon>ecological metagenomes</taxon>
    </lineage>
</organism>
<dbReference type="PANTHER" id="PTHR30012">
    <property type="entry name" value="GENERAL SECRETION PATHWAY PROTEIN"/>
    <property type="match status" value="1"/>
</dbReference>
<evidence type="ECO:0000313" key="2">
    <source>
        <dbReference type="EMBL" id="KKK85336.1"/>
    </source>
</evidence>
<dbReference type="PANTHER" id="PTHR30012:SF4">
    <property type="entry name" value="MSHA BIOGENESIS PROTEIN MSHG"/>
    <property type="match status" value="1"/>
</dbReference>
<dbReference type="GO" id="GO:0015628">
    <property type="term" value="P:protein secretion by the type II secretion system"/>
    <property type="evidence" value="ECO:0007669"/>
    <property type="project" value="TreeGrafter"/>
</dbReference>
<dbReference type="InterPro" id="IPR001992">
    <property type="entry name" value="T2SS_GspF/T4SS_PilC_CS"/>
</dbReference>
<keyword evidence="1" id="KW-1133">Transmembrane helix</keyword>
<reference evidence="2" key="1">
    <citation type="journal article" date="2015" name="Nature">
        <title>Complex archaea that bridge the gap between prokaryotes and eukaryotes.</title>
        <authorList>
            <person name="Spang A."/>
            <person name="Saw J.H."/>
            <person name="Jorgensen S.L."/>
            <person name="Zaremba-Niedzwiedzka K."/>
            <person name="Martijn J."/>
            <person name="Lind A.E."/>
            <person name="van Eijk R."/>
            <person name="Schleper C."/>
            <person name="Guy L."/>
            <person name="Ettema T.J."/>
        </authorList>
    </citation>
    <scope>NUCLEOTIDE SEQUENCE</scope>
</reference>
<dbReference type="Gene3D" id="1.20.81.30">
    <property type="entry name" value="Type II secretion system (T2SS), domain F"/>
    <property type="match status" value="1"/>
</dbReference>
<proteinExistence type="predicted"/>
<evidence type="ECO:0008006" key="3">
    <source>
        <dbReference type="Google" id="ProtNLM"/>
    </source>
</evidence>
<feature type="non-terminal residue" evidence="2">
    <location>
        <position position="1"/>
    </location>
</feature>
<accession>A0A0F9BLQ9</accession>
<sequence>QDELRSKVTGAMIYPVMLATFAVAAVLIMLIWLVPKFKDFLADMPLPLPSKILFGLSEMLLGHWPVMLVGLVLAAAGIWGGLRSEAGRRLWSQWKLRIPVAGRAIRMVAITRFCRVFGTMLANGINILQALAISKDATGNALMADGNGGEVRSDLLVEAVAVHAEIAGRVPKAHQAGQEKNGFSRCCHRPTYTAEISALACPSSLLIMARALWSSARCSHSAFVLCRFIIHGVSRR</sequence>
<feature type="transmembrane region" description="Helical" evidence="1">
    <location>
        <begin position="63"/>
        <end position="82"/>
    </location>
</feature>
<comment type="caution">
    <text evidence="2">The sequence shown here is derived from an EMBL/GenBank/DDBJ whole genome shotgun (WGS) entry which is preliminary data.</text>
</comment>
<dbReference type="InterPro" id="IPR003004">
    <property type="entry name" value="GspF/PilC"/>
</dbReference>
<keyword evidence="1" id="KW-0812">Transmembrane</keyword>
<dbReference type="PRINTS" id="PR00812">
    <property type="entry name" value="BCTERIALGSPF"/>
</dbReference>
<name>A0A0F9BLQ9_9ZZZZ</name>